<reference evidence="24 25" key="1">
    <citation type="journal article" date="2016" name="Genome Biol. Evol.">
        <title>Divergent and convergent evolution of fungal pathogenicity.</title>
        <authorList>
            <person name="Shang Y."/>
            <person name="Xiao G."/>
            <person name="Zheng P."/>
            <person name="Cen K."/>
            <person name="Zhan S."/>
            <person name="Wang C."/>
        </authorList>
    </citation>
    <scope>NUCLEOTIDE SEQUENCE [LARGE SCALE GENOMIC DNA]</scope>
    <source>
        <strain evidence="24 25">RCEF 264</strain>
    </source>
</reference>
<dbReference type="PANTHER" id="PTHR45723">
    <property type="entry name" value="SERINE/THREONINE-PROTEIN KINASE RIO1"/>
    <property type="match status" value="1"/>
</dbReference>
<feature type="compositionally biased region" description="Basic residues" evidence="22">
    <location>
        <begin position="498"/>
        <end position="520"/>
    </location>
</feature>
<feature type="binding site" evidence="21">
    <location>
        <position position="281"/>
    </location>
    <ligand>
        <name>Mg(2+)</name>
        <dbReference type="ChEBI" id="CHEBI:18420"/>
    </ligand>
</feature>
<comment type="similarity">
    <text evidence="3 18">Belongs to the protein kinase superfamily. RIO-type Ser/Thr kinase family.</text>
</comment>
<feature type="compositionally biased region" description="Acidic residues" evidence="22">
    <location>
        <begin position="437"/>
        <end position="449"/>
    </location>
</feature>
<dbReference type="FunFam" id="3.30.200.20:FF:000148">
    <property type="entry name" value="Serine/threonine-protein kinase RIO1"/>
    <property type="match status" value="1"/>
</dbReference>
<gene>
    <name evidence="24" type="ORF">SPI_07833</name>
</gene>
<evidence type="ECO:0000256" key="9">
    <source>
        <dbReference type="ARBA" id="ARBA00022679"/>
    </source>
</evidence>
<evidence type="ECO:0000256" key="13">
    <source>
        <dbReference type="ARBA" id="ARBA00022801"/>
    </source>
</evidence>
<dbReference type="GO" id="GO:0016787">
    <property type="term" value="F:hydrolase activity"/>
    <property type="evidence" value="ECO:0007669"/>
    <property type="project" value="UniProtKB-KW"/>
</dbReference>
<evidence type="ECO:0000313" key="25">
    <source>
        <dbReference type="Proteomes" id="UP000076874"/>
    </source>
</evidence>
<evidence type="ECO:0000256" key="21">
    <source>
        <dbReference type="PIRSR" id="PIRSR038147-3"/>
    </source>
</evidence>
<comment type="caution">
    <text evidence="24">The sequence shown here is derived from an EMBL/GenBank/DDBJ whole genome shotgun (WGS) entry which is preliminary data.</text>
</comment>
<evidence type="ECO:0000256" key="15">
    <source>
        <dbReference type="ARBA" id="ARBA00022842"/>
    </source>
</evidence>
<dbReference type="OrthoDB" id="205248at2759"/>
<feature type="compositionally biased region" description="Acidic residues" evidence="22">
    <location>
        <begin position="101"/>
        <end position="113"/>
    </location>
</feature>
<evidence type="ECO:0000256" key="2">
    <source>
        <dbReference type="ARBA" id="ARBA00004496"/>
    </source>
</evidence>
<keyword evidence="14 18" id="KW-0067">ATP-binding</keyword>
<feature type="domain" description="RIO kinase" evidence="23">
    <location>
        <begin position="43"/>
        <end position="327"/>
    </location>
</feature>
<evidence type="ECO:0000256" key="8">
    <source>
        <dbReference type="ARBA" id="ARBA00022527"/>
    </source>
</evidence>
<comment type="catalytic activity">
    <reaction evidence="16 18">
        <text>L-threonyl-[protein] + ATP = O-phospho-L-threonyl-[protein] + ADP + H(+)</text>
        <dbReference type="Rhea" id="RHEA:46608"/>
        <dbReference type="Rhea" id="RHEA-COMP:11060"/>
        <dbReference type="Rhea" id="RHEA-COMP:11605"/>
        <dbReference type="ChEBI" id="CHEBI:15378"/>
        <dbReference type="ChEBI" id="CHEBI:30013"/>
        <dbReference type="ChEBI" id="CHEBI:30616"/>
        <dbReference type="ChEBI" id="CHEBI:61977"/>
        <dbReference type="ChEBI" id="CHEBI:456216"/>
        <dbReference type="EC" id="2.7.11.1"/>
    </reaction>
</comment>
<accession>A0A167P2Q7</accession>
<dbReference type="InterPro" id="IPR018935">
    <property type="entry name" value="RIO_kinase_CS"/>
</dbReference>
<evidence type="ECO:0000256" key="17">
    <source>
        <dbReference type="ARBA" id="ARBA00048679"/>
    </source>
</evidence>
<evidence type="ECO:0000256" key="14">
    <source>
        <dbReference type="ARBA" id="ARBA00022840"/>
    </source>
</evidence>
<evidence type="ECO:0000256" key="16">
    <source>
        <dbReference type="ARBA" id="ARBA00047899"/>
    </source>
</evidence>
<feature type="binding site" evidence="21">
    <location>
        <position position="269"/>
    </location>
    <ligand>
        <name>Mg(2+)</name>
        <dbReference type="ChEBI" id="CHEBI:18420"/>
    </ligand>
</feature>
<evidence type="ECO:0000256" key="3">
    <source>
        <dbReference type="ARBA" id="ARBA00009196"/>
    </source>
</evidence>
<evidence type="ECO:0000256" key="20">
    <source>
        <dbReference type="PIRSR" id="PIRSR038147-2"/>
    </source>
</evidence>
<dbReference type="Gene3D" id="1.10.510.10">
    <property type="entry name" value="Transferase(Phosphotransferase) domain 1"/>
    <property type="match status" value="1"/>
</dbReference>
<dbReference type="InterPro" id="IPR011009">
    <property type="entry name" value="Kinase-like_dom_sf"/>
</dbReference>
<dbReference type="GO" id="GO:0046872">
    <property type="term" value="F:metal ion binding"/>
    <property type="evidence" value="ECO:0007669"/>
    <property type="project" value="UniProtKB-KW"/>
</dbReference>
<dbReference type="GO" id="GO:0005524">
    <property type="term" value="F:ATP binding"/>
    <property type="evidence" value="ECO:0007669"/>
    <property type="project" value="UniProtKB-KW"/>
</dbReference>
<feature type="compositionally biased region" description="Basic and acidic residues" evidence="22">
    <location>
        <begin position="31"/>
        <end position="52"/>
    </location>
</feature>
<dbReference type="GO" id="GO:0106310">
    <property type="term" value="F:protein serine kinase activity"/>
    <property type="evidence" value="ECO:0007669"/>
    <property type="project" value="RHEA"/>
</dbReference>
<dbReference type="SMART" id="SM00090">
    <property type="entry name" value="RIO"/>
    <property type="match status" value="1"/>
</dbReference>
<feature type="binding site" evidence="20">
    <location>
        <position position="125"/>
    </location>
    <ligand>
        <name>ATP</name>
        <dbReference type="ChEBI" id="CHEBI:30616"/>
    </ligand>
</feature>
<keyword evidence="7" id="KW-0690">Ribosome biogenesis</keyword>
<keyword evidence="9 18" id="KW-0808">Transferase</keyword>
<feature type="region of interest" description="Disordered" evidence="22">
    <location>
        <begin position="211"/>
        <end position="232"/>
    </location>
</feature>
<comment type="catalytic activity">
    <reaction evidence="17 18">
        <text>L-seryl-[protein] + ATP = O-phospho-L-seryl-[protein] + ADP + H(+)</text>
        <dbReference type="Rhea" id="RHEA:17989"/>
        <dbReference type="Rhea" id="RHEA-COMP:9863"/>
        <dbReference type="Rhea" id="RHEA-COMP:11604"/>
        <dbReference type="ChEBI" id="CHEBI:15378"/>
        <dbReference type="ChEBI" id="CHEBI:29999"/>
        <dbReference type="ChEBI" id="CHEBI:30616"/>
        <dbReference type="ChEBI" id="CHEBI:83421"/>
        <dbReference type="ChEBI" id="CHEBI:456216"/>
        <dbReference type="EC" id="2.7.11.1"/>
    </reaction>
</comment>
<keyword evidence="11 18" id="KW-0547">Nucleotide-binding</keyword>
<evidence type="ECO:0000256" key="4">
    <source>
        <dbReference type="ARBA" id="ARBA00012513"/>
    </source>
</evidence>
<evidence type="ECO:0000256" key="5">
    <source>
        <dbReference type="ARBA" id="ARBA00016038"/>
    </source>
</evidence>
<dbReference type="GO" id="GO:0042254">
    <property type="term" value="P:ribosome biogenesis"/>
    <property type="evidence" value="ECO:0007669"/>
    <property type="project" value="UniProtKB-KW"/>
</dbReference>
<feature type="binding site" evidence="20">
    <location>
        <position position="197"/>
    </location>
    <ligand>
        <name>ATP</name>
        <dbReference type="ChEBI" id="CHEBI:30616"/>
    </ligand>
</feature>
<keyword evidence="10" id="KW-0479">Metal-binding</keyword>
<dbReference type="Pfam" id="PF01163">
    <property type="entry name" value="RIO1"/>
    <property type="match status" value="1"/>
</dbReference>
<dbReference type="Proteomes" id="UP000076874">
    <property type="component" value="Unassembled WGS sequence"/>
</dbReference>
<sequence>MATTTDDGVQSLANNVANVHIHDGGSGTGNKDGRGKGHQGGREKSDRATRDQVLDQRTEMVLLQMINKGLISELQGVISTGKEANVYAAVLQPPIGGGDGENGENGEDGEDSDGNNVRPIYRAAKVYKTSILSFVDRERYIAGEHRFRHGDHKGNNRKMVKKWAEKEFRNLQRLHRAGIPCPYPIQLKVNVLLMSFLGDVRGRAYPRLRDVELQPDASSGGGGGGDNDDKQDDASVARQWRALYVQLLGLMRRLYRVCRLVHADLSEYNLLYHDRTLYVIDVSQSVGHDHPQTYDFLRMDIRNVSSFFRRKGVDTLRDRAVFEYVTAAAGPVEGSALAEAVEALYAQRAATATVAPGSDEALAELEADNEVFRNEYIPQSLQQVYDIEMVAQGSGPLGGGGGNGNGSTGLDGAEHNLYRNLLADKPKNKDTKAHGENEEDGDEDADEGTSDSASTGSGVSLDNSDNDEFGRPQPRGKRFEDKDVKRAHKQAIKEEKRQKRQTKMPKKVKKKLVSMSSKKT</sequence>
<feature type="region of interest" description="Disordered" evidence="22">
    <location>
        <begin position="19"/>
        <end position="52"/>
    </location>
</feature>
<dbReference type="InterPro" id="IPR000687">
    <property type="entry name" value="RIO_kinase"/>
</dbReference>
<feature type="compositionally biased region" description="Basic and acidic residues" evidence="22">
    <location>
        <begin position="423"/>
        <end position="436"/>
    </location>
</feature>
<keyword evidence="6" id="KW-0963">Cytoplasm</keyword>
<comment type="subcellular location">
    <subcellularLocation>
        <location evidence="2">Cytoplasm</location>
    </subcellularLocation>
</comment>
<feature type="region of interest" description="Disordered" evidence="22">
    <location>
        <begin position="93"/>
        <end position="116"/>
    </location>
</feature>
<evidence type="ECO:0000256" key="18">
    <source>
        <dbReference type="PIRNR" id="PIRNR038147"/>
    </source>
</evidence>
<dbReference type="GO" id="GO:0005737">
    <property type="term" value="C:cytoplasm"/>
    <property type="evidence" value="ECO:0007669"/>
    <property type="project" value="UniProtKB-SubCell"/>
</dbReference>
<dbReference type="EC" id="2.7.11.1" evidence="4 18"/>
<feature type="region of interest" description="Disordered" evidence="22">
    <location>
        <begin position="423"/>
        <end position="520"/>
    </location>
</feature>
<dbReference type="EMBL" id="AZHD01000017">
    <property type="protein sequence ID" value="OAA56222.1"/>
    <property type="molecule type" value="Genomic_DNA"/>
</dbReference>
<dbReference type="PROSITE" id="PS01245">
    <property type="entry name" value="RIO1"/>
    <property type="match status" value="1"/>
</dbReference>
<keyword evidence="12 18" id="KW-0418">Kinase</keyword>
<evidence type="ECO:0000313" key="24">
    <source>
        <dbReference type="EMBL" id="OAA56222.1"/>
    </source>
</evidence>
<keyword evidence="25" id="KW-1185">Reference proteome</keyword>
<evidence type="ECO:0000256" key="11">
    <source>
        <dbReference type="ARBA" id="ARBA00022741"/>
    </source>
</evidence>
<evidence type="ECO:0000256" key="12">
    <source>
        <dbReference type="ARBA" id="ARBA00022777"/>
    </source>
</evidence>
<dbReference type="STRING" id="1081102.A0A167P2Q7"/>
<evidence type="ECO:0000256" key="22">
    <source>
        <dbReference type="SAM" id="MobiDB-lite"/>
    </source>
</evidence>
<evidence type="ECO:0000256" key="10">
    <source>
        <dbReference type="ARBA" id="ARBA00022723"/>
    </source>
</evidence>
<dbReference type="AlphaFoldDB" id="A0A167P2Q7"/>
<organism evidence="24 25">
    <name type="scientific">Niveomyces insectorum RCEF 264</name>
    <dbReference type="NCBI Taxonomy" id="1081102"/>
    <lineage>
        <taxon>Eukaryota</taxon>
        <taxon>Fungi</taxon>
        <taxon>Dikarya</taxon>
        <taxon>Ascomycota</taxon>
        <taxon>Pezizomycotina</taxon>
        <taxon>Sordariomycetes</taxon>
        <taxon>Hypocreomycetidae</taxon>
        <taxon>Hypocreales</taxon>
        <taxon>Cordycipitaceae</taxon>
        <taxon>Niveomyces</taxon>
    </lineage>
</organism>
<dbReference type="InterPro" id="IPR017407">
    <property type="entry name" value="Ser/Thr_kinase_Rio1"/>
</dbReference>
<evidence type="ECO:0000256" key="1">
    <source>
        <dbReference type="ARBA" id="ARBA00001946"/>
    </source>
</evidence>
<dbReference type="InterPro" id="IPR051272">
    <property type="entry name" value="RIO-type_Ser/Thr_kinase"/>
</dbReference>
<evidence type="ECO:0000256" key="6">
    <source>
        <dbReference type="ARBA" id="ARBA00022490"/>
    </source>
</evidence>
<keyword evidence="13" id="KW-0378">Hydrolase</keyword>
<dbReference type="Gene3D" id="3.30.200.20">
    <property type="entry name" value="Phosphorylase Kinase, domain 1"/>
    <property type="match status" value="1"/>
</dbReference>
<dbReference type="SUPFAM" id="SSF56112">
    <property type="entry name" value="Protein kinase-like (PK-like)"/>
    <property type="match status" value="1"/>
</dbReference>
<feature type="binding site" evidence="20">
    <location>
        <position position="195"/>
    </location>
    <ligand>
        <name>ATP</name>
        <dbReference type="ChEBI" id="CHEBI:30616"/>
    </ligand>
</feature>
<keyword evidence="8 18" id="KW-0723">Serine/threonine-protein kinase</keyword>
<dbReference type="InterPro" id="IPR018934">
    <property type="entry name" value="RIO_dom"/>
</dbReference>
<feature type="active site" description="Proton acceptor" evidence="19">
    <location>
        <position position="264"/>
    </location>
</feature>
<evidence type="ECO:0000256" key="19">
    <source>
        <dbReference type="PIRSR" id="PIRSR038147-1"/>
    </source>
</evidence>
<keyword evidence="15" id="KW-0460">Magnesium</keyword>
<dbReference type="PIRSF" id="PIRSF038147">
    <property type="entry name" value="Ser/Thr_PK_RIO1"/>
    <property type="match status" value="1"/>
</dbReference>
<evidence type="ECO:0000256" key="7">
    <source>
        <dbReference type="ARBA" id="ARBA00022517"/>
    </source>
</evidence>
<dbReference type="GO" id="GO:0004674">
    <property type="term" value="F:protein serine/threonine kinase activity"/>
    <property type="evidence" value="ECO:0007669"/>
    <property type="project" value="UniProtKB-KW"/>
</dbReference>
<protein>
    <recommendedName>
        <fullName evidence="5 18">Serine/threonine-protein kinase RIO1</fullName>
        <ecNumber evidence="4 18">2.7.11.1</ecNumber>
    </recommendedName>
</protein>
<comment type="cofactor">
    <cofactor evidence="1 21">
        <name>Mg(2+)</name>
        <dbReference type="ChEBI" id="CHEBI:18420"/>
    </cofactor>
</comment>
<name>A0A167P2Q7_9HYPO</name>
<evidence type="ECO:0000259" key="23">
    <source>
        <dbReference type="SMART" id="SM00090"/>
    </source>
</evidence>
<feature type="active site" description="4-aspartylphosphate intermediate" evidence="19">
    <location>
        <position position="281"/>
    </location>
</feature>
<proteinExistence type="inferred from homology"/>